<dbReference type="SUPFAM" id="SSF51230">
    <property type="entry name" value="Single hybrid motif"/>
    <property type="match status" value="1"/>
</dbReference>
<dbReference type="InterPro" id="IPR000089">
    <property type="entry name" value="Biotin_lipoyl"/>
</dbReference>
<dbReference type="InterPro" id="IPR036514">
    <property type="entry name" value="SGNH_hydro_sf"/>
</dbReference>
<dbReference type="GO" id="GO:0045252">
    <property type="term" value="C:oxoglutarate dehydrogenase complex"/>
    <property type="evidence" value="ECO:0007669"/>
    <property type="project" value="InterPro"/>
</dbReference>
<comment type="similarity">
    <text evidence="5">Belongs to the 'GDSL' lipolytic enzyme family.</text>
</comment>
<dbReference type="GO" id="GO:0016298">
    <property type="term" value="F:lipase activity"/>
    <property type="evidence" value="ECO:0007669"/>
    <property type="project" value="InterPro"/>
</dbReference>
<feature type="signal peptide" evidence="17">
    <location>
        <begin position="1"/>
        <end position="29"/>
    </location>
</feature>
<evidence type="ECO:0000256" key="10">
    <source>
        <dbReference type="ARBA" id="ARBA00022823"/>
    </source>
</evidence>
<protein>
    <recommendedName>
        <fullName evidence="7">dihydrolipoyllysine-residue succinyltransferase</fullName>
        <ecNumber evidence="7">2.3.1.61</ecNumber>
    </recommendedName>
</protein>
<evidence type="ECO:0000313" key="20">
    <source>
        <dbReference type="Proteomes" id="UP000694005"/>
    </source>
</evidence>
<dbReference type="GO" id="GO:0006629">
    <property type="term" value="P:lipid metabolic process"/>
    <property type="evidence" value="ECO:0007669"/>
    <property type="project" value="InterPro"/>
</dbReference>
<dbReference type="PANTHER" id="PTHR43416">
    <property type="entry name" value="DIHYDROLIPOYLLYSINE-RESIDUE SUCCINYLTRANSFERASE COMPONENT OF 2-OXOGLUTARATE DEHYDROGENASE COMPLEX, MITOCHONDRIAL-RELATED"/>
    <property type="match status" value="1"/>
</dbReference>
<dbReference type="PROSITE" id="PS50968">
    <property type="entry name" value="BIOTINYL_LIPOYL"/>
    <property type="match status" value="1"/>
</dbReference>
<dbReference type="Pfam" id="PF00657">
    <property type="entry name" value="Lipase_GDSL"/>
    <property type="match status" value="1"/>
</dbReference>
<evidence type="ECO:0000313" key="19">
    <source>
        <dbReference type="EMBL" id="CAG7910045.1"/>
    </source>
</evidence>
<dbReference type="Gramene" id="A10p12910.2_BraZ1">
    <property type="protein sequence ID" value="A10p12910.2_BraZ1.CDS"/>
    <property type="gene ID" value="A10g12910.2_BraZ1"/>
</dbReference>
<evidence type="ECO:0000256" key="9">
    <source>
        <dbReference type="ARBA" id="ARBA00022679"/>
    </source>
</evidence>
<evidence type="ECO:0000256" key="2">
    <source>
        <dbReference type="ARBA" id="ARBA00004173"/>
    </source>
</evidence>
<dbReference type="Pfam" id="PF13890">
    <property type="entry name" value="Rab3-GTPase_cat"/>
    <property type="match status" value="1"/>
</dbReference>
<evidence type="ECO:0000256" key="4">
    <source>
        <dbReference type="ARBA" id="ARBA00007317"/>
    </source>
</evidence>
<evidence type="ECO:0000256" key="5">
    <source>
        <dbReference type="ARBA" id="ARBA00008668"/>
    </source>
</evidence>
<evidence type="ECO:0000256" key="14">
    <source>
        <dbReference type="ARBA" id="ARBA00037426"/>
    </source>
</evidence>
<feature type="compositionally biased region" description="Basic and acidic residues" evidence="16">
    <location>
        <begin position="416"/>
        <end position="425"/>
    </location>
</feature>
<comment type="function">
    <text evidence="14">The 2-oxoglutarate dehydrogenase complex catalyzes the overall conversion of 2-oxoglutarate to succinyl-CoA and CO(2). It contains multiple copies of three enzymatic components: 2-oxoglutarate dehydrogenase (E1), dihydrolipoamide succinyltransferase (E2) and lipoamide dehydrogenase (E3).</text>
</comment>
<evidence type="ECO:0000259" key="18">
    <source>
        <dbReference type="PROSITE" id="PS50968"/>
    </source>
</evidence>
<comment type="similarity">
    <text evidence="4">Belongs to the 2-oxoacid dehydrogenase family.</text>
</comment>
<evidence type="ECO:0000256" key="17">
    <source>
        <dbReference type="SAM" id="SignalP"/>
    </source>
</evidence>
<dbReference type="Gene3D" id="3.40.50.1110">
    <property type="entry name" value="SGNH hydrolase"/>
    <property type="match status" value="1"/>
</dbReference>
<dbReference type="FunFam" id="3.30.559.10:FF:000006">
    <property type="entry name" value="Dihydrolipoyllysine-residue succinyltransferase component of 2-oxoglutarate dehydrogenase complex, mitochondrial"/>
    <property type="match status" value="1"/>
</dbReference>
<evidence type="ECO:0000256" key="3">
    <source>
        <dbReference type="ARBA" id="ARBA00005145"/>
    </source>
</evidence>
<dbReference type="InterPro" id="IPR050537">
    <property type="entry name" value="2-oxoacid_dehydrogenase"/>
</dbReference>
<dbReference type="SUPFAM" id="SSF52777">
    <property type="entry name" value="CoA-dependent acyltransferases"/>
    <property type="match status" value="1"/>
</dbReference>
<dbReference type="PROSITE" id="PS00189">
    <property type="entry name" value="LIPOYL"/>
    <property type="match status" value="1"/>
</dbReference>
<dbReference type="InterPro" id="IPR003016">
    <property type="entry name" value="2-oxoA_DH_lipoyl-BS"/>
</dbReference>
<feature type="region of interest" description="Disordered" evidence="16">
    <location>
        <begin position="1260"/>
        <end position="1330"/>
    </location>
</feature>
<evidence type="ECO:0000256" key="6">
    <source>
        <dbReference type="ARBA" id="ARBA00011484"/>
    </source>
</evidence>
<dbReference type="UniPathway" id="UPA00868">
    <property type="reaction ID" value="UER00840"/>
</dbReference>
<feature type="domain" description="Lipoyl-binding" evidence="18">
    <location>
        <begin position="1182"/>
        <end position="1257"/>
    </location>
</feature>
<evidence type="ECO:0000256" key="15">
    <source>
        <dbReference type="ARBA" id="ARBA00052761"/>
    </source>
</evidence>
<evidence type="ECO:0000256" key="12">
    <source>
        <dbReference type="ARBA" id="ARBA00023128"/>
    </source>
</evidence>
<dbReference type="InterPro" id="IPR006255">
    <property type="entry name" value="SucB"/>
</dbReference>
<dbReference type="Gene3D" id="2.40.50.100">
    <property type="match status" value="1"/>
</dbReference>
<evidence type="ECO:0000256" key="13">
    <source>
        <dbReference type="ARBA" id="ARBA00023315"/>
    </source>
</evidence>
<keyword evidence="12" id="KW-0496">Mitochondrion</keyword>
<dbReference type="NCBIfam" id="TIGR01347">
    <property type="entry name" value="sucB"/>
    <property type="match status" value="1"/>
</dbReference>
<feature type="compositionally biased region" description="Basic and acidic residues" evidence="16">
    <location>
        <begin position="1285"/>
        <end position="1299"/>
    </location>
</feature>
<feature type="compositionally biased region" description="Basic and acidic residues" evidence="16">
    <location>
        <begin position="458"/>
        <end position="484"/>
    </location>
</feature>
<keyword evidence="10" id="KW-0450">Lipoyl</keyword>
<feature type="chain" id="PRO_5034414761" description="dihydrolipoyllysine-residue succinyltransferase" evidence="17">
    <location>
        <begin position="30"/>
        <end position="1552"/>
    </location>
</feature>
<reference evidence="19 20" key="1">
    <citation type="submission" date="2021-07" db="EMBL/GenBank/DDBJ databases">
        <authorList>
            <consortium name="Genoscope - CEA"/>
            <person name="William W."/>
        </authorList>
    </citation>
    <scope>NUCLEOTIDE SEQUENCE [LARGE SCALE GENOMIC DNA]</scope>
</reference>
<dbReference type="InterPro" id="IPR001078">
    <property type="entry name" value="2-oxoacid_DH_actylTfrase"/>
</dbReference>
<dbReference type="InterPro" id="IPR023213">
    <property type="entry name" value="CAT-like_dom_sf"/>
</dbReference>
<feature type="compositionally biased region" description="Polar residues" evidence="16">
    <location>
        <begin position="399"/>
        <end position="410"/>
    </location>
</feature>
<dbReference type="Gene3D" id="3.30.559.10">
    <property type="entry name" value="Chloramphenicol acetyltransferase-like domain"/>
    <property type="match status" value="1"/>
</dbReference>
<dbReference type="Pfam" id="PF00198">
    <property type="entry name" value="2-oxoacid_dh"/>
    <property type="match status" value="1"/>
</dbReference>
<evidence type="ECO:0000256" key="8">
    <source>
        <dbReference type="ARBA" id="ARBA00022532"/>
    </source>
</evidence>
<dbReference type="GO" id="GO:0033512">
    <property type="term" value="P:L-lysine catabolic process to acetyl-CoA via saccharopine"/>
    <property type="evidence" value="ECO:0007669"/>
    <property type="project" value="UniProtKB-UniPathway"/>
</dbReference>
<evidence type="ECO:0000256" key="16">
    <source>
        <dbReference type="SAM" id="MobiDB-lite"/>
    </source>
</evidence>
<dbReference type="InterPro" id="IPR035669">
    <property type="entry name" value="SGNH_plant_lipase-like"/>
</dbReference>
<dbReference type="InterPro" id="IPR026147">
    <property type="entry name" value="Rab3GAP1_conserved"/>
</dbReference>
<dbReference type="GO" id="GO:0004149">
    <property type="term" value="F:dihydrolipoyllysine-residue succinyltransferase activity"/>
    <property type="evidence" value="ECO:0007669"/>
    <property type="project" value="UniProtKB-EC"/>
</dbReference>
<dbReference type="GO" id="GO:0005739">
    <property type="term" value="C:mitochondrion"/>
    <property type="evidence" value="ECO:0007669"/>
    <property type="project" value="UniProtKB-SubCell"/>
</dbReference>
<feature type="region of interest" description="Disordered" evidence="16">
    <location>
        <begin position="388"/>
        <end position="490"/>
    </location>
</feature>
<keyword evidence="13" id="KW-0012">Acyltransferase</keyword>
<dbReference type="EC" id="2.3.1.61" evidence="7"/>
<feature type="compositionally biased region" description="Polar residues" evidence="16">
    <location>
        <begin position="1063"/>
        <end position="1073"/>
    </location>
</feature>
<dbReference type="EMBL" id="LS974626">
    <property type="protein sequence ID" value="CAG7910045.1"/>
    <property type="molecule type" value="Genomic_DNA"/>
</dbReference>
<dbReference type="CDD" id="cd01837">
    <property type="entry name" value="SGNH_plant_lipase_like"/>
    <property type="match status" value="1"/>
</dbReference>
<keyword evidence="17" id="KW-0732">Signal</keyword>
<dbReference type="Pfam" id="PF00364">
    <property type="entry name" value="Biotin_lipoyl"/>
    <property type="match status" value="1"/>
</dbReference>
<dbReference type="GO" id="GO:0006099">
    <property type="term" value="P:tricarboxylic acid cycle"/>
    <property type="evidence" value="ECO:0007669"/>
    <property type="project" value="UniProtKB-KW"/>
</dbReference>
<dbReference type="CDD" id="cd06849">
    <property type="entry name" value="lipoyl_domain"/>
    <property type="match status" value="1"/>
</dbReference>
<evidence type="ECO:0000256" key="1">
    <source>
        <dbReference type="ARBA" id="ARBA00001938"/>
    </source>
</evidence>
<keyword evidence="11" id="KW-0809">Transit peptide</keyword>
<feature type="region of interest" description="Disordered" evidence="16">
    <location>
        <begin position="1049"/>
        <end position="1077"/>
    </location>
</feature>
<dbReference type="PANTHER" id="PTHR43416:SF41">
    <property type="entry name" value="DIHYDROLIPOYLLYSINE-RESIDUE SUCCINYLTRANSFERASE COMPONENT OF 2-OXOGLUTARATE DEHYDROGENASE COMPLEX 2, MITOCHONDRIAL"/>
    <property type="match status" value="1"/>
</dbReference>
<evidence type="ECO:0000256" key="11">
    <source>
        <dbReference type="ARBA" id="ARBA00022946"/>
    </source>
</evidence>
<comment type="cofactor">
    <cofactor evidence="1">
        <name>(R)-lipoate</name>
        <dbReference type="ChEBI" id="CHEBI:83088"/>
    </cofactor>
</comment>
<dbReference type="InterPro" id="IPR008265">
    <property type="entry name" value="Lipase_GDSL_AS"/>
</dbReference>
<keyword evidence="9" id="KW-0808">Transferase</keyword>
<accession>A0A8D9MHX2</accession>
<proteinExistence type="inferred from homology"/>
<dbReference type="InterPro" id="IPR011053">
    <property type="entry name" value="Single_hybrid_motif"/>
</dbReference>
<comment type="subcellular location">
    <subcellularLocation>
        <location evidence="2">Mitochondrion</location>
    </subcellularLocation>
</comment>
<comment type="subunit">
    <text evidence="6">Forms a 24-polypeptide structural core with octahedral symmetry.</text>
</comment>
<dbReference type="Proteomes" id="UP000694005">
    <property type="component" value="Chromosome A10"/>
</dbReference>
<comment type="catalytic activity">
    <reaction evidence="15">
        <text>N(6)-[(R)-dihydrolipoyl]-L-lysyl-[protein] + succinyl-CoA = N(6)-[(R)-S(8)-succinyldihydrolipoyl]-L-lysyl-[protein] + CoA</text>
        <dbReference type="Rhea" id="RHEA:15213"/>
        <dbReference type="Rhea" id="RHEA-COMP:10475"/>
        <dbReference type="Rhea" id="RHEA-COMP:20092"/>
        <dbReference type="ChEBI" id="CHEBI:57287"/>
        <dbReference type="ChEBI" id="CHEBI:57292"/>
        <dbReference type="ChEBI" id="CHEBI:83100"/>
        <dbReference type="ChEBI" id="CHEBI:83120"/>
        <dbReference type="EC" id="2.3.1.61"/>
    </reaction>
</comment>
<dbReference type="PROSITE" id="PS01098">
    <property type="entry name" value="LIPASE_GDSL_SER"/>
    <property type="match status" value="1"/>
</dbReference>
<gene>
    <name evidence="19" type="ORF">BRAPAZ1V2_A10P12910.2</name>
</gene>
<name>A0A8D9MHX2_BRACM</name>
<feature type="compositionally biased region" description="Basic and acidic residues" evidence="16">
    <location>
        <begin position="1049"/>
        <end position="1062"/>
    </location>
</feature>
<comment type="pathway">
    <text evidence="3">Amino-acid degradation; L-lysine degradation via saccharopine pathway; glutaryl-CoA from L-lysine: step 6/6.</text>
</comment>
<evidence type="ECO:0000256" key="7">
    <source>
        <dbReference type="ARBA" id="ARBA00012945"/>
    </source>
</evidence>
<dbReference type="InterPro" id="IPR001087">
    <property type="entry name" value="GDSL"/>
</dbReference>
<sequence length="1552" mass="171194">MPKKKVPSLAIWLLYLGLLWFDSFPGLEAATGKLASIPGLYVFGDSLVDAGNNNYLPISIAKANYPRNGVDFPKKKATGRFSNGKNAADFIAEKFGLPLPPPYRSLKGALKVKKRESAALTGLNFASGGAGIFNSSDKKLGQSIPLSHQVDDWLSIHNEVTGKLRPAEAQVHLSKSLFIVVIGSNDLFDYYGSFKTREQNNPQQYTQSMADKLKEQLKRIHETGARRFLVVGVAQIGCIPGNRDTDSDLHECDEEANRSCSLYNEALVKMLQQLKQELQNSMSYSYFDNFKSLQDINSNPARFGFTEVTSACCGSGKLNAATALLPKIETIPISMDLDASGVSGRWRLLLPGSFCYRFALSFRLRHRHRHRPLQYGLSIRLHSNNGVLQDRAASPPPSSINNNADEQTTLLPPMTRRNDTTEGSKRRPLRKRAPETILIVSEPQKSHRLRETTNQSMQDRRGGNQKEEQPSTRNENDSREENEVKPQGWRTAHIRKKQEWQNKLKNLRIGRKEVVEDKDKAEDSTMLAPFYDQNSLILKAQEQEAKASDVGNLIQVLNAVDVNSIPRASIVKQLAVAIEAGKMAKTMKEFAASSGSSSPGRDRGGLSLSAVKSMVLGEKEDKFGFDSRDEEKLVSLINAMFNIDGNFLVRMIVSDLESPTNRASFAKDLHVAPPSSFVVKLAEVIGSFTTPSRMALFWCRIVDELRRFWNEKKHIPWIPLDENPDLKSCLLHQWLQVINCCLGRKARCIAASEALDAVMRQASPANEKSDISEAMGSPVSLLYAKSNTGELILRLGIHHQVENLTMLETGEPVYAPITQEGPLLTEDLIKETEELVLRTGSMGAGCSQLLSDMQAFKAANPGCILEDFVRWHSPPDWTGNDTSSGDDSSPLRGQLSIRMQKEGNLWRELWETAKPLPAVKQTPLYDEDFAVEGILNSLEDIPPVDFFGQLFVSLVALGFVMAEPVVATNDDLSKLFFECKDYVVATCQGDAWTDKLDDLCQVYETVETMLIRPEKVLRSMKQTEESPSGGNETKRRFRRLSFIFRGKEGNKNRVPSETEQKSTEPSPRQSFSSLFDGKSSLDSVRGMMLRAVIRRASTRGGSSASSGLGKSLQSSRVAASSQSFHSLSATQTLVPRGSHARSCFHHRSCPGCSECSRTLLTSFQGTTPQRWARPFSSDSGDVVEAVVPHMGESITDGTLANFLKKPGDRVEADEAIAQIETDKVTIDIASPASGVIQEFLVKEGDTVEPGNKVAIISKSADAVSHVAPSEKIPEKAAPKPSPPAEEPKVESTKAAEKPKASPPPPPPSKQSAKEPQLPPKDRERRVPMTRLRKRVATRLKDSQNTFALLTTFNEVDMTNLMKLRSQYKDAFFEKHGVKLGLMSGFIKAAVSALQAQPVVNAVIDGDDIIYRDYVDISIAVGTSKGLVVPVIRGADQMNFADIEKTINSLAKKANEGTISIDEMAGGSFTVSNGGVYGSLISTPIINPPQSAILGMHSIVQRPMVVGGSVVPRPMMYVALTYDHRLIDGREAVYFLRRIKDVVEDPQRLLLDI</sequence>
<organism evidence="19 20">
    <name type="scientific">Brassica campestris</name>
    <name type="common">Field mustard</name>
    <dbReference type="NCBI Taxonomy" id="3711"/>
    <lineage>
        <taxon>Eukaryota</taxon>
        <taxon>Viridiplantae</taxon>
        <taxon>Streptophyta</taxon>
        <taxon>Embryophyta</taxon>
        <taxon>Tracheophyta</taxon>
        <taxon>Spermatophyta</taxon>
        <taxon>Magnoliopsida</taxon>
        <taxon>eudicotyledons</taxon>
        <taxon>Gunneridae</taxon>
        <taxon>Pentapetalae</taxon>
        <taxon>rosids</taxon>
        <taxon>malvids</taxon>
        <taxon>Brassicales</taxon>
        <taxon>Brassicaceae</taxon>
        <taxon>Brassiceae</taxon>
        <taxon>Brassica</taxon>
    </lineage>
</organism>
<keyword evidence="8" id="KW-0816">Tricarboxylic acid cycle</keyword>